<protein>
    <submittedName>
        <fullName evidence="1">Uncharacterized protein</fullName>
    </submittedName>
</protein>
<organism evidence="1 2">
    <name type="scientific">Flavobacterium phage vB_FspS_hemulen6-1</name>
    <dbReference type="NCBI Taxonomy" id="2686247"/>
    <lineage>
        <taxon>Viruses</taxon>
        <taxon>Duplodnaviria</taxon>
        <taxon>Heunggongvirae</taxon>
        <taxon>Uroviricota</taxon>
        <taxon>Caudoviricetes</taxon>
        <taxon>Lillamyvirus</taxon>
        <taxon>Lillamyvirus hemulen</taxon>
    </lineage>
</organism>
<evidence type="ECO:0000313" key="2">
    <source>
        <dbReference type="Proteomes" id="UP000463964"/>
    </source>
</evidence>
<dbReference type="EMBL" id="MN812208">
    <property type="protein sequence ID" value="QHB38797.1"/>
    <property type="molecule type" value="Genomic_DNA"/>
</dbReference>
<name>A0A6B9L9T4_9CAUD</name>
<proteinExistence type="predicted"/>
<keyword evidence="2" id="KW-1185">Reference proteome</keyword>
<accession>A0A6B9L9T4</accession>
<evidence type="ECO:0000313" key="1">
    <source>
        <dbReference type="EMBL" id="QHB38797.1"/>
    </source>
</evidence>
<dbReference type="Proteomes" id="UP000463964">
    <property type="component" value="Segment"/>
</dbReference>
<sequence length="128" mass="14718">MNVDKLKALYLKYELTKDDVYKHQHYIIITRSGIDKIQAKEQVSINYDVINCEPKFCVVKATAIKENASIQTFGSALKGDSFKDGNTQSWYVMEMAEKRAMSRAVLKLTGFYELGVFGEDESEEFKRK</sequence>
<reference evidence="1 2" key="1">
    <citation type="journal article" date="2020" name="Viruses">
        <title>Diversity and Host Interactions Among Virulent and Temperate Baltic Sea Flavobacterium Phages.</title>
        <authorList>
            <person name="Nilsson E."/>
            <person name="Bayfield O.W."/>
            <person name="Lundin D."/>
            <person name="Antson A.A."/>
            <person name="Holmfeldt K."/>
        </authorList>
    </citation>
    <scope>NUCLEOTIDE SEQUENCE [LARGE SCALE GENOMIC DNA]</scope>
</reference>
<gene>
    <name evidence="1" type="ORF">hemulen61_gp036</name>
</gene>